<name>A0A256G5L1_9HYPH</name>
<keyword evidence="6" id="KW-1185">Reference proteome</keyword>
<dbReference type="InterPro" id="IPR036188">
    <property type="entry name" value="FAD/NAD-bd_sf"/>
</dbReference>
<comment type="cofactor">
    <cofactor evidence="1">
        <name>FAD</name>
        <dbReference type="ChEBI" id="CHEBI:57692"/>
    </cofactor>
</comment>
<dbReference type="SUPFAM" id="SSF51905">
    <property type="entry name" value="FAD/NAD(P)-binding domain"/>
    <property type="match status" value="1"/>
</dbReference>
<dbReference type="PRINTS" id="PR00420">
    <property type="entry name" value="RNGMNOXGNASE"/>
</dbReference>
<dbReference type="InterPro" id="IPR050641">
    <property type="entry name" value="RIFMO-like"/>
</dbReference>
<reference evidence="5 6" key="1">
    <citation type="submission" date="2017-07" db="EMBL/GenBank/DDBJ databases">
        <title>Phylogenetic study on the rhizospheric bacterium Ochrobactrum sp. A44.</title>
        <authorList>
            <person name="Krzyzanowska D.M."/>
            <person name="Ossowicki A."/>
            <person name="Rajewska M."/>
            <person name="Maciag T."/>
            <person name="Kaczynski Z."/>
            <person name="Czerwicka M."/>
            <person name="Jafra S."/>
        </authorList>
    </citation>
    <scope>NUCLEOTIDE SEQUENCE [LARGE SCALE GENOMIC DNA]</scope>
    <source>
        <strain evidence="5 6">CCUG 30717</strain>
    </source>
</reference>
<dbReference type="Proteomes" id="UP000216188">
    <property type="component" value="Unassembled WGS sequence"/>
</dbReference>
<dbReference type="Gene3D" id="3.50.50.60">
    <property type="entry name" value="FAD/NAD(P)-binding domain"/>
    <property type="match status" value="1"/>
</dbReference>
<comment type="caution">
    <text evidence="5">The sequence shown here is derived from an EMBL/GenBank/DDBJ whole genome shotgun (WGS) entry which is preliminary data.</text>
</comment>
<dbReference type="EMBL" id="NNRM01000044">
    <property type="protein sequence ID" value="OYR22392.1"/>
    <property type="molecule type" value="Genomic_DNA"/>
</dbReference>
<dbReference type="GO" id="GO:0071949">
    <property type="term" value="F:FAD binding"/>
    <property type="evidence" value="ECO:0007669"/>
    <property type="project" value="InterPro"/>
</dbReference>
<proteinExistence type="predicted"/>
<evidence type="ECO:0000256" key="3">
    <source>
        <dbReference type="ARBA" id="ARBA00022827"/>
    </source>
</evidence>
<keyword evidence="2" id="KW-0285">Flavoprotein</keyword>
<evidence type="ECO:0000313" key="5">
    <source>
        <dbReference type="EMBL" id="OYR22392.1"/>
    </source>
</evidence>
<feature type="domain" description="FAD-binding" evidence="4">
    <location>
        <begin position="8"/>
        <end position="341"/>
    </location>
</feature>
<dbReference type="Gene3D" id="3.30.70.2450">
    <property type="match status" value="1"/>
</dbReference>
<sequence length="488" mass="52883">MADSSKPPVLIVGAGPVGLTLALELTRLNIAVRIIDKAVAPTQQSKALVIWSRTLELLGARASAFVDAGLVVTKISICNQQNLLGRLDVSAVPSAYPFALMIPQSETERLLEDMLNKQGVRVERGVEAVAALQQDAGVQLDTINATGLHETLHGQWLIGCDGAHSLLRKSTGGEFAGETLDSHWVLGDVHIADASLAPEVSVHWHRTGILVVFPISRQRYRVIANIDSNESGEAVPPSLADLQRLIDERTALACTLRDPVWLAGFRINDRKLRSYRYGRIFLAGDAAHIHSPAGGQGMNTGMQDAFNLAWKLALVIKGICREDLLDSYSAERSLVGDDVLKSSGRLTKIAILKNPVLQMLRNFAAHHILGAAPVQHLIGSAVTELSIHYPQSPLNGPAAAWGPQPGERFIKPGTRQAAQPSMDGRFMLFGGKFQMAAETLSRFANLVEPQIHESDSSDICYLVRPDGYIACASQDMRVILKYLSDLAP</sequence>
<dbReference type="RefSeq" id="WP_007880652.1">
    <property type="nucleotide sequence ID" value="NZ_JBBGZF010000003.1"/>
</dbReference>
<dbReference type="AlphaFoldDB" id="A0A256G5L1"/>
<dbReference type="Pfam" id="PF01494">
    <property type="entry name" value="FAD_binding_3"/>
    <property type="match status" value="1"/>
</dbReference>
<organism evidence="5 6">
    <name type="scientific">Brucella pseudogrignonensis</name>
    <dbReference type="NCBI Taxonomy" id="419475"/>
    <lineage>
        <taxon>Bacteria</taxon>
        <taxon>Pseudomonadati</taxon>
        <taxon>Pseudomonadota</taxon>
        <taxon>Alphaproteobacteria</taxon>
        <taxon>Hyphomicrobiales</taxon>
        <taxon>Brucellaceae</taxon>
        <taxon>Brucella/Ochrobactrum group</taxon>
        <taxon>Brucella</taxon>
    </lineage>
</organism>
<protein>
    <submittedName>
        <fullName evidence="5">FAD dependent oxidoreductase family protein</fullName>
    </submittedName>
</protein>
<evidence type="ECO:0000313" key="6">
    <source>
        <dbReference type="Proteomes" id="UP000216188"/>
    </source>
</evidence>
<dbReference type="PANTHER" id="PTHR43004">
    <property type="entry name" value="TRK SYSTEM POTASSIUM UPTAKE PROTEIN"/>
    <property type="match status" value="1"/>
</dbReference>
<evidence type="ECO:0000256" key="1">
    <source>
        <dbReference type="ARBA" id="ARBA00001974"/>
    </source>
</evidence>
<keyword evidence="3" id="KW-0274">FAD</keyword>
<accession>A0A256G5L1</accession>
<evidence type="ECO:0000259" key="4">
    <source>
        <dbReference type="Pfam" id="PF01494"/>
    </source>
</evidence>
<gene>
    <name evidence="5" type="ORF">CEV34_4224</name>
</gene>
<dbReference type="GO" id="GO:0016709">
    <property type="term" value="F:oxidoreductase activity, acting on paired donors, with incorporation or reduction of molecular oxygen, NAD(P)H as one donor, and incorporation of one atom of oxygen"/>
    <property type="evidence" value="ECO:0007669"/>
    <property type="project" value="UniProtKB-ARBA"/>
</dbReference>
<evidence type="ECO:0000256" key="2">
    <source>
        <dbReference type="ARBA" id="ARBA00022630"/>
    </source>
</evidence>
<dbReference type="InterPro" id="IPR002938">
    <property type="entry name" value="FAD-bd"/>
</dbReference>
<dbReference type="PANTHER" id="PTHR43004:SF19">
    <property type="entry name" value="BINDING MONOOXYGENASE, PUTATIVE (JCVI)-RELATED"/>
    <property type="match status" value="1"/>
</dbReference>